<evidence type="ECO:0000313" key="2">
    <source>
        <dbReference type="Proteomes" id="UP000317839"/>
    </source>
</evidence>
<sequence>MKKVFEGYELTLVEEKTYSTNSTDNIRSYKTELCRNSEYRHTCAHGVFVGDIESPQASTILLGVGGATGIHEDSIAYHDSICFIAAGDSVFALQLPSLELLWCRKVDFATCFGIYWVKEKNCLISWGEVDVRRLTKDGDIEWAASGSDIFTEGFELDKDQIEITDFNNDVYKIEIETGKNLKLAK</sequence>
<dbReference type="OrthoDB" id="334526at2"/>
<keyword evidence="2" id="KW-1185">Reference proteome</keyword>
<evidence type="ECO:0000313" key="1">
    <source>
        <dbReference type="EMBL" id="TQV72918.1"/>
    </source>
</evidence>
<accession>A0A545T6V5</accession>
<dbReference type="Proteomes" id="UP000317839">
    <property type="component" value="Unassembled WGS sequence"/>
</dbReference>
<protein>
    <submittedName>
        <fullName evidence="1">Uncharacterized protein</fullName>
    </submittedName>
</protein>
<organism evidence="1 2">
    <name type="scientific">Aliikangiella marina</name>
    <dbReference type="NCBI Taxonomy" id="1712262"/>
    <lineage>
        <taxon>Bacteria</taxon>
        <taxon>Pseudomonadati</taxon>
        <taxon>Pseudomonadota</taxon>
        <taxon>Gammaproteobacteria</taxon>
        <taxon>Oceanospirillales</taxon>
        <taxon>Pleioneaceae</taxon>
        <taxon>Aliikangiella</taxon>
    </lineage>
</organism>
<proteinExistence type="predicted"/>
<name>A0A545T6V5_9GAMM</name>
<reference evidence="1 2" key="1">
    <citation type="submission" date="2019-06" db="EMBL/GenBank/DDBJ databases">
        <title>Draft genome of Aliikangiella marina GYP-15.</title>
        <authorList>
            <person name="Wang G."/>
        </authorList>
    </citation>
    <scope>NUCLEOTIDE SEQUENCE [LARGE SCALE GENOMIC DNA]</scope>
    <source>
        <strain evidence="1 2">GYP-15</strain>
    </source>
</reference>
<dbReference type="AlphaFoldDB" id="A0A545T6V5"/>
<comment type="caution">
    <text evidence="1">The sequence shown here is derived from an EMBL/GenBank/DDBJ whole genome shotgun (WGS) entry which is preliminary data.</text>
</comment>
<gene>
    <name evidence="1" type="ORF">FLL45_15750</name>
</gene>
<dbReference type="RefSeq" id="WP_142943057.1">
    <property type="nucleotide sequence ID" value="NZ_VIKR01000004.1"/>
</dbReference>
<dbReference type="EMBL" id="VIKR01000004">
    <property type="protein sequence ID" value="TQV72918.1"/>
    <property type="molecule type" value="Genomic_DNA"/>
</dbReference>